<keyword evidence="1" id="KW-0880">Kelch repeat</keyword>
<keyword evidence="6" id="KW-1185">Reference proteome</keyword>
<evidence type="ECO:0000256" key="2">
    <source>
        <dbReference type="ARBA" id="ARBA00022737"/>
    </source>
</evidence>
<evidence type="ECO:0000259" key="4">
    <source>
        <dbReference type="PROSITE" id="PS50097"/>
    </source>
</evidence>
<dbReference type="HOGENOM" id="CLU_020442_0_0_1"/>
<evidence type="ECO:0000256" key="3">
    <source>
        <dbReference type="ARBA" id="ARBA00023203"/>
    </source>
</evidence>
<organism evidence="5 6">
    <name type="scientific">Tetranychus urticae</name>
    <name type="common">Two-spotted spider mite</name>
    <dbReference type="NCBI Taxonomy" id="32264"/>
    <lineage>
        <taxon>Eukaryota</taxon>
        <taxon>Metazoa</taxon>
        <taxon>Ecdysozoa</taxon>
        <taxon>Arthropoda</taxon>
        <taxon>Chelicerata</taxon>
        <taxon>Arachnida</taxon>
        <taxon>Acari</taxon>
        <taxon>Acariformes</taxon>
        <taxon>Trombidiformes</taxon>
        <taxon>Prostigmata</taxon>
        <taxon>Eleutherengona</taxon>
        <taxon>Raphignathae</taxon>
        <taxon>Tetranychoidea</taxon>
        <taxon>Tetranychidae</taxon>
        <taxon>Tetranychus</taxon>
    </lineage>
</organism>
<dbReference type="Gene3D" id="1.25.40.420">
    <property type="match status" value="1"/>
</dbReference>
<dbReference type="Proteomes" id="UP000015104">
    <property type="component" value="Unassembled WGS sequence"/>
</dbReference>
<dbReference type="InterPro" id="IPR011705">
    <property type="entry name" value="BACK"/>
</dbReference>
<sequence>MDLLETKDQLIIVNRSKDHKISKQLIRKVPYFEKMLSLDLKESKESKVVLDFDSKALQSFLDWLILGNIFIEMDYVINLCNMIDYFGIKDHLVQDFNNYFNDNFSIEHLPVVIPQVTPVSKLMNSSHLNAFICRYFTKIIDTTIWLDYPIETIDYMCSLDLMIHSEYQVFDAIMKWIKAKVASRKCYIERLLKLVRWCHSEDKDLPKMKEQVRSLNCQPSKLSSFRKRDCDLTCNRTKQEYFIEIYHLNATSLRIIISDSNFYPLIEQVIKLNNSMTIDVLHVEHVSDVFFDSGKEGIRIDWKRNEYRLLAAYEYKALCVKIHNCIQEKNMYGALLFEAREKFLLIRNNYLLVCLPANAELIFKNFQGEGRYFRATILGDNIYIVDHYADFIKFNIYTNEKTVIGCEKFKNRLTFDNLLITSRKANDDRVFFIDKSSKDAFCFNVNTQQWSSMGRIINRKFSIVQDSTNKLLTLNSTFISLDTMRTYLTHNDNSKN</sequence>
<dbReference type="PROSITE" id="PS50097">
    <property type="entry name" value="BTB"/>
    <property type="match status" value="1"/>
</dbReference>
<dbReference type="InterPro" id="IPR000210">
    <property type="entry name" value="BTB/POZ_dom"/>
</dbReference>
<dbReference type="PANTHER" id="PTHR24412:SF441">
    <property type="entry name" value="KELCH-LIKE PROTEIN 28"/>
    <property type="match status" value="1"/>
</dbReference>
<dbReference type="EnsemblMetazoa" id="tetur02g14931.1">
    <property type="protein sequence ID" value="tetur02g14931.1"/>
    <property type="gene ID" value="tetur02g14931"/>
</dbReference>
<dbReference type="CDD" id="cd18186">
    <property type="entry name" value="BTB_POZ_ZBTB_KLHL-like"/>
    <property type="match status" value="1"/>
</dbReference>
<name>T1JY99_TETUR</name>
<keyword evidence="2" id="KW-0677">Repeat</keyword>
<accession>T1JY99</accession>
<dbReference type="PANTHER" id="PTHR24412">
    <property type="entry name" value="KELCH PROTEIN"/>
    <property type="match status" value="1"/>
</dbReference>
<protein>
    <recommendedName>
        <fullName evidence="4">BTB domain-containing protein</fullName>
    </recommendedName>
</protein>
<dbReference type="EMBL" id="CAEY01000829">
    <property type="status" value="NOT_ANNOTATED_CDS"/>
    <property type="molecule type" value="Genomic_DNA"/>
</dbReference>
<dbReference type="Gene3D" id="3.30.710.10">
    <property type="entry name" value="Potassium Channel Kv1.1, Chain A"/>
    <property type="match status" value="1"/>
</dbReference>
<evidence type="ECO:0000256" key="1">
    <source>
        <dbReference type="ARBA" id="ARBA00022441"/>
    </source>
</evidence>
<reference evidence="5" key="2">
    <citation type="submission" date="2015-06" db="UniProtKB">
        <authorList>
            <consortium name="EnsemblMetazoa"/>
        </authorList>
    </citation>
    <scope>IDENTIFICATION</scope>
</reference>
<evidence type="ECO:0000313" key="6">
    <source>
        <dbReference type="Proteomes" id="UP000015104"/>
    </source>
</evidence>
<dbReference type="AlphaFoldDB" id="T1JY99"/>
<dbReference type="SUPFAM" id="SSF54695">
    <property type="entry name" value="POZ domain"/>
    <property type="match status" value="1"/>
</dbReference>
<feature type="domain" description="BTB" evidence="4">
    <location>
        <begin position="7"/>
        <end position="73"/>
    </location>
</feature>
<dbReference type="InterPro" id="IPR011333">
    <property type="entry name" value="SKP1/BTB/POZ_sf"/>
</dbReference>
<reference evidence="6" key="1">
    <citation type="submission" date="2011-08" db="EMBL/GenBank/DDBJ databases">
        <authorList>
            <person name="Rombauts S."/>
        </authorList>
    </citation>
    <scope>NUCLEOTIDE SEQUENCE</scope>
    <source>
        <strain evidence="6">London</strain>
    </source>
</reference>
<proteinExistence type="predicted"/>
<evidence type="ECO:0000313" key="5">
    <source>
        <dbReference type="EnsemblMetazoa" id="tetur02g14931.1"/>
    </source>
</evidence>
<keyword evidence="3" id="KW-0009">Actin-binding</keyword>
<dbReference type="Pfam" id="PF07707">
    <property type="entry name" value="BACK"/>
    <property type="match status" value="1"/>
</dbReference>